<dbReference type="PRINTS" id="PR00950">
    <property type="entry name" value="TYPE3IMSPROT"/>
</dbReference>
<dbReference type="EMBL" id="FUYC01000009">
    <property type="protein sequence ID" value="SKA87081.1"/>
    <property type="molecule type" value="Genomic_DNA"/>
</dbReference>
<evidence type="ECO:0000256" key="7">
    <source>
        <dbReference type="ARBA" id="ARBA00022795"/>
    </source>
</evidence>
<evidence type="ECO:0000256" key="6">
    <source>
        <dbReference type="ARBA" id="ARBA00022692"/>
    </source>
</evidence>
<dbReference type="GO" id="GO:0005886">
    <property type="term" value="C:plasma membrane"/>
    <property type="evidence" value="ECO:0007669"/>
    <property type="project" value="UniProtKB-SubCell"/>
</dbReference>
<evidence type="ECO:0000313" key="16">
    <source>
        <dbReference type="Proteomes" id="UP000190027"/>
    </source>
</evidence>
<dbReference type="InterPro" id="IPR006135">
    <property type="entry name" value="T3SS_substrate_exporter"/>
</dbReference>
<protein>
    <recommendedName>
        <fullName evidence="3 13">Flagellar biosynthetic protein FlhB</fullName>
    </recommendedName>
</protein>
<sequence length="357" mass="40462">MAFGQEDPSKTEKATPKRRKKARGEGNVPKSSEMSKVMTLLTGVIMLRIMVPYFYERLGGIYRWSLHDAVGMELDKQRAYELFVWCVKEIALLVMPILLVVALIAFLTMRLQVGQLWTTKVFKPKWGRMFNLVKGIKRLMISPQALFRLGKSVGQAVAVGIAPVIILRQEYPKLITLFDMTPEAVAVYILSIGYKMACYALIPMLIIGIIDLIYNRWNYEEQLKMTKDEIKDERKQAEGDPEVRAEQRKKMMESMAQRMMESVPKADVVVTNPVHLAIALSYNPLDAPAPLVLAKGSGATAERIKDIAREHNIPIREDKPLAQALYKQVEIGDTIPEELFQAVAAILARLDKFRANR</sequence>
<feature type="transmembrane region" description="Helical" evidence="13">
    <location>
        <begin position="82"/>
        <end position="107"/>
    </location>
</feature>
<comment type="caution">
    <text evidence="13">Lacks conserved residue(s) required for the propagation of feature annotation.</text>
</comment>
<evidence type="ECO:0000256" key="11">
    <source>
        <dbReference type="ARBA" id="ARBA00023225"/>
    </source>
</evidence>
<name>A0A1T4XDL2_9BACT</name>
<comment type="similarity">
    <text evidence="2 13">Belongs to the type III secretion exporter family.</text>
</comment>
<keyword evidence="15" id="KW-0966">Cell projection</keyword>
<dbReference type="AlphaFoldDB" id="A0A1T4XDL2"/>
<keyword evidence="15" id="KW-0969">Cilium</keyword>
<feature type="transmembrane region" description="Helical" evidence="13">
    <location>
        <begin position="145"/>
        <end position="166"/>
    </location>
</feature>
<comment type="subcellular location">
    <subcellularLocation>
        <location evidence="1">Cell membrane</location>
        <topology evidence="1">Multi-pass membrane protein</topology>
    </subcellularLocation>
</comment>
<keyword evidence="7 13" id="KW-1005">Bacterial flagellum biogenesis</keyword>
<dbReference type="Proteomes" id="UP000190027">
    <property type="component" value="Unassembled WGS sequence"/>
</dbReference>
<dbReference type="GO" id="GO:0044780">
    <property type="term" value="P:bacterial-type flagellum assembly"/>
    <property type="evidence" value="ECO:0007669"/>
    <property type="project" value="InterPro"/>
</dbReference>
<evidence type="ECO:0000256" key="1">
    <source>
        <dbReference type="ARBA" id="ARBA00004651"/>
    </source>
</evidence>
<feature type="region of interest" description="Disordered" evidence="14">
    <location>
        <begin position="1"/>
        <end position="30"/>
    </location>
</feature>
<reference evidence="15 16" key="1">
    <citation type="submission" date="2017-02" db="EMBL/GenBank/DDBJ databases">
        <authorList>
            <person name="Peterson S.W."/>
        </authorList>
    </citation>
    <scope>NUCLEOTIDE SEQUENCE [LARGE SCALE GENOMIC DNA]</scope>
    <source>
        <strain evidence="15 16">DSM 16080</strain>
    </source>
</reference>
<evidence type="ECO:0000256" key="14">
    <source>
        <dbReference type="SAM" id="MobiDB-lite"/>
    </source>
</evidence>
<evidence type="ECO:0000256" key="10">
    <source>
        <dbReference type="ARBA" id="ARBA00023136"/>
    </source>
</evidence>
<evidence type="ECO:0000256" key="13">
    <source>
        <dbReference type="RuleBase" id="RU364091"/>
    </source>
</evidence>
<proteinExistence type="inferred from homology"/>
<keyword evidence="5 13" id="KW-1003">Cell membrane</keyword>
<dbReference type="InterPro" id="IPR006136">
    <property type="entry name" value="FlhB"/>
</dbReference>
<keyword evidence="10 13" id="KW-0472">Membrane</keyword>
<dbReference type="RefSeq" id="WP_078717569.1">
    <property type="nucleotide sequence ID" value="NZ_FUYC01000009.1"/>
</dbReference>
<accession>A0A1T4XDL2</accession>
<evidence type="ECO:0000256" key="3">
    <source>
        <dbReference type="ARBA" id="ARBA00021622"/>
    </source>
</evidence>
<keyword evidence="15" id="KW-0282">Flagellum</keyword>
<keyword evidence="8 13" id="KW-0653">Protein transport</keyword>
<evidence type="ECO:0000256" key="8">
    <source>
        <dbReference type="ARBA" id="ARBA00022927"/>
    </source>
</evidence>
<evidence type="ECO:0000256" key="12">
    <source>
        <dbReference type="ARBA" id="ARBA00025078"/>
    </source>
</evidence>
<dbReference type="NCBIfam" id="TIGR00328">
    <property type="entry name" value="flhB"/>
    <property type="match status" value="1"/>
</dbReference>
<dbReference type="PANTHER" id="PTHR30531:SF12">
    <property type="entry name" value="FLAGELLAR BIOSYNTHETIC PROTEIN FLHB"/>
    <property type="match status" value="1"/>
</dbReference>
<dbReference type="SUPFAM" id="SSF160544">
    <property type="entry name" value="EscU C-terminal domain-like"/>
    <property type="match status" value="1"/>
</dbReference>
<dbReference type="OrthoDB" id="9807950at2"/>
<keyword evidence="16" id="KW-1185">Reference proteome</keyword>
<evidence type="ECO:0000256" key="2">
    <source>
        <dbReference type="ARBA" id="ARBA00010690"/>
    </source>
</evidence>
<gene>
    <name evidence="13" type="primary">flhB</name>
    <name evidence="15" type="ORF">SAMN02745704_02014</name>
</gene>
<evidence type="ECO:0000256" key="5">
    <source>
        <dbReference type="ARBA" id="ARBA00022475"/>
    </source>
</evidence>
<evidence type="ECO:0000256" key="9">
    <source>
        <dbReference type="ARBA" id="ARBA00022989"/>
    </source>
</evidence>
<dbReference type="PANTHER" id="PTHR30531">
    <property type="entry name" value="FLAGELLAR BIOSYNTHETIC PROTEIN FLHB"/>
    <property type="match status" value="1"/>
</dbReference>
<keyword evidence="11 13" id="KW-1006">Bacterial flagellum protein export</keyword>
<keyword evidence="9 13" id="KW-1133">Transmembrane helix</keyword>
<feature type="transmembrane region" description="Helical" evidence="13">
    <location>
        <begin position="186"/>
        <end position="214"/>
    </location>
</feature>
<dbReference type="STRING" id="1121449.SAMN02745704_02014"/>
<keyword evidence="4 13" id="KW-0813">Transport</keyword>
<evidence type="ECO:0000313" key="15">
    <source>
        <dbReference type="EMBL" id="SKA87081.1"/>
    </source>
</evidence>
<dbReference type="GO" id="GO:0009306">
    <property type="term" value="P:protein secretion"/>
    <property type="evidence" value="ECO:0007669"/>
    <property type="project" value="InterPro"/>
</dbReference>
<dbReference type="Pfam" id="PF01312">
    <property type="entry name" value="Bac_export_2"/>
    <property type="match status" value="1"/>
</dbReference>
<dbReference type="Gene3D" id="3.40.1690.10">
    <property type="entry name" value="secretion proteins EscU"/>
    <property type="match status" value="1"/>
</dbReference>
<comment type="function">
    <text evidence="12 13">Required for formation of the rod structure in the basal body of the flagellar apparatus. Together with FliI and FliH, may constitute the export apparatus of flagellin.</text>
</comment>
<evidence type="ECO:0000256" key="4">
    <source>
        <dbReference type="ARBA" id="ARBA00022448"/>
    </source>
</evidence>
<dbReference type="InterPro" id="IPR029025">
    <property type="entry name" value="T3SS_substrate_exporter_C"/>
</dbReference>
<keyword evidence="6 13" id="KW-0812">Transmembrane</keyword>
<organism evidence="15 16">
    <name type="scientific">Paucidesulfovibrio gracilis DSM 16080</name>
    <dbReference type="NCBI Taxonomy" id="1121449"/>
    <lineage>
        <taxon>Bacteria</taxon>
        <taxon>Pseudomonadati</taxon>
        <taxon>Thermodesulfobacteriota</taxon>
        <taxon>Desulfovibrionia</taxon>
        <taxon>Desulfovibrionales</taxon>
        <taxon>Desulfovibrionaceae</taxon>
        <taxon>Paucidesulfovibrio</taxon>
    </lineage>
</organism>